<dbReference type="Proteomes" id="UP000481087">
    <property type="component" value="Unassembled WGS sequence"/>
</dbReference>
<evidence type="ECO:0000313" key="9">
    <source>
        <dbReference type="EMBL" id="MZQ80678.1"/>
    </source>
</evidence>
<accession>A0A6L8URN4</accession>
<proteinExistence type="predicted"/>
<organism evidence="9 10">
    <name type="scientific">Paenibacillus silvestris</name>
    <dbReference type="NCBI Taxonomy" id="2606219"/>
    <lineage>
        <taxon>Bacteria</taxon>
        <taxon>Bacillati</taxon>
        <taxon>Bacillota</taxon>
        <taxon>Bacilli</taxon>
        <taxon>Bacillales</taxon>
        <taxon>Paenibacillaceae</taxon>
        <taxon>Paenibacillus</taxon>
    </lineage>
</organism>
<evidence type="ECO:0000256" key="5">
    <source>
        <dbReference type="ARBA" id="ARBA00022777"/>
    </source>
</evidence>
<dbReference type="GO" id="GO:0000160">
    <property type="term" value="P:phosphorelay signal transduction system"/>
    <property type="evidence" value="ECO:0007669"/>
    <property type="project" value="UniProtKB-KW"/>
</dbReference>
<dbReference type="GO" id="GO:0005524">
    <property type="term" value="F:ATP binding"/>
    <property type="evidence" value="ECO:0007669"/>
    <property type="project" value="UniProtKB-KW"/>
</dbReference>
<dbReference type="RefSeq" id="WP_161404812.1">
    <property type="nucleotide sequence ID" value="NZ_WTUZ01000002.1"/>
</dbReference>
<name>A0A6L8URN4_9BACL</name>
<dbReference type="InterPro" id="IPR003594">
    <property type="entry name" value="HATPase_dom"/>
</dbReference>
<evidence type="ECO:0000256" key="7">
    <source>
        <dbReference type="ARBA" id="ARBA00023012"/>
    </source>
</evidence>
<dbReference type="Pfam" id="PF13589">
    <property type="entry name" value="HATPase_c_3"/>
    <property type="match status" value="1"/>
</dbReference>
<evidence type="ECO:0000256" key="3">
    <source>
        <dbReference type="ARBA" id="ARBA00022679"/>
    </source>
</evidence>
<evidence type="ECO:0000256" key="4">
    <source>
        <dbReference type="ARBA" id="ARBA00022741"/>
    </source>
</evidence>
<evidence type="ECO:0000256" key="1">
    <source>
        <dbReference type="ARBA" id="ARBA00000085"/>
    </source>
</evidence>
<comment type="catalytic activity">
    <reaction evidence="1">
        <text>ATP + protein L-histidine = ADP + protein N-phospho-L-histidine.</text>
        <dbReference type="EC" id="2.7.13.3"/>
    </reaction>
</comment>
<keyword evidence="4" id="KW-0547">Nucleotide-binding</keyword>
<keyword evidence="7" id="KW-0902">Two-component regulatory system</keyword>
<evidence type="ECO:0000313" key="10">
    <source>
        <dbReference type="Proteomes" id="UP000481087"/>
    </source>
</evidence>
<dbReference type="SUPFAM" id="SSF55874">
    <property type="entry name" value="ATPase domain of HSP90 chaperone/DNA topoisomerase II/histidine kinase"/>
    <property type="match status" value="2"/>
</dbReference>
<evidence type="ECO:0000256" key="6">
    <source>
        <dbReference type="ARBA" id="ARBA00022840"/>
    </source>
</evidence>
<dbReference type="PANTHER" id="PTHR44936:SF10">
    <property type="entry name" value="SENSOR PROTEIN RSTB"/>
    <property type="match status" value="1"/>
</dbReference>
<keyword evidence="3" id="KW-0808">Transferase</keyword>
<reference evidence="9 10" key="1">
    <citation type="submission" date="2019-12" db="EMBL/GenBank/DDBJ databases">
        <title>Paenibacillus sp. nov. sp. isolated from soil.</title>
        <authorList>
            <person name="Kim J."/>
            <person name="Jeong S.E."/>
            <person name="Jung H.S."/>
            <person name="Jeon C.O."/>
        </authorList>
    </citation>
    <scope>NUCLEOTIDE SEQUENCE [LARGE SCALE GENOMIC DNA]</scope>
    <source>
        <strain evidence="9 10">5J-6</strain>
    </source>
</reference>
<dbReference type="EMBL" id="WTUZ01000002">
    <property type="protein sequence ID" value="MZQ80678.1"/>
    <property type="molecule type" value="Genomic_DNA"/>
</dbReference>
<gene>
    <name evidence="9" type="ORF">GQF01_00725</name>
</gene>
<dbReference type="EC" id="2.7.13.3" evidence="2"/>
<dbReference type="Gene3D" id="3.30.565.10">
    <property type="entry name" value="Histidine kinase-like ATPase, C-terminal domain"/>
    <property type="match status" value="2"/>
</dbReference>
<evidence type="ECO:0000256" key="2">
    <source>
        <dbReference type="ARBA" id="ARBA00012438"/>
    </source>
</evidence>
<dbReference type="InterPro" id="IPR004358">
    <property type="entry name" value="Sig_transdc_His_kin-like_C"/>
</dbReference>
<dbReference type="InterPro" id="IPR005467">
    <property type="entry name" value="His_kinase_dom"/>
</dbReference>
<dbReference type="AlphaFoldDB" id="A0A6L8URN4"/>
<comment type="caution">
    <text evidence="9">The sequence shown here is derived from an EMBL/GenBank/DDBJ whole genome shotgun (WGS) entry which is preliminary data.</text>
</comment>
<sequence length="824" mass="95253">MGKIPFFVSARAARLIGRENVSNAEGAIIELVKNCYDADANNAIIFIENTYTHTPEELNITEYNNLYKGFKSLSNYYIKSDDETFILSEKSQKNTDLQKYLFSLNNVYILDDGSGMSDETIRSAWMTIGTDNKSINYQSEMGRVRTGAKGIGRFALDRLGQSAVMWTMEKKSNDGFKWLVNWGDFEKQDTVIGDVYADIDIFKKEEFKNIVDEELFSKIDFSKVDPTVKKNLLDSKFNKGTLLKISGLRDSWNDRNINKVYSSLDSLIPPKEEKIYDIYLFAKNSKEKYGAVSSSVCDDFDYKVEASIDEKEIVKIRVTRDELDLSKLDFDLFNDEEFKAFPFDKETFLKKTFEQHFSIKELIPKYEKEDLIDLTKFSFSFYFMKRDYEEESKFGYKTFNVSKRKSWLDRYGGIKIFRDYFRVRPYGENNSISYDWLKLGERFRRNPAGIGNEKSPWHVGPNQISGNISISRLHNVFEDKSNREGLQETESFELLQELIRSIINYFERDRQKTMRAIKKLMDAKDEKEIVRQEGKKIAQKNLSDESNKDTQIDIEDYNIEEKLQKLTNDNLILSKSLLTYDEVIEEKENELKLIRALAGTGIALTSLAHEIKHLSAPLVTRNTYLKKLISKGNVNETLNFVEMMIEKDKALKGWLDISLNIVSKDKRKRKNINFVETLNRILEGWSPLLAEKQIVVNLINNVDDEAIMRAFVIDLESIFNNLIINSIFALLSKEQQGDRKIDIAVTQLESEGMLEVIYTDSGPGLSKSISNKDIIFEPFFTTREDGTGLGMWILKSTIQEYEGSVKVLDSNLGFKIRLLLPINM</sequence>
<protein>
    <recommendedName>
        <fullName evidence="2">histidine kinase</fullName>
        <ecNumber evidence="2">2.7.13.3</ecNumber>
    </recommendedName>
</protein>
<dbReference type="PANTHER" id="PTHR44936">
    <property type="entry name" value="SENSOR PROTEIN CREC"/>
    <property type="match status" value="1"/>
</dbReference>
<dbReference type="InterPro" id="IPR050980">
    <property type="entry name" value="2C_sensor_his_kinase"/>
</dbReference>
<dbReference type="InterPro" id="IPR036890">
    <property type="entry name" value="HATPase_C_sf"/>
</dbReference>
<dbReference type="PRINTS" id="PR00344">
    <property type="entry name" value="BCTRLSENSOR"/>
</dbReference>
<evidence type="ECO:0000259" key="8">
    <source>
        <dbReference type="PROSITE" id="PS50109"/>
    </source>
</evidence>
<keyword evidence="10" id="KW-1185">Reference proteome</keyword>
<dbReference type="SMART" id="SM00387">
    <property type="entry name" value="HATPase_c"/>
    <property type="match status" value="1"/>
</dbReference>
<dbReference type="GO" id="GO:0004673">
    <property type="term" value="F:protein histidine kinase activity"/>
    <property type="evidence" value="ECO:0007669"/>
    <property type="project" value="UniProtKB-EC"/>
</dbReference>
<feature type="domain" description="Histidine kinase" evidence="8">
    <location>
        <begin position="606"/>
        <end position="824"/>
    </location>
</feature>
<dbReference type="PROSITE" id="PS50109">
    <property type="entry name" value="HIS_KIN"/>
    <property type="match status" value="1"/>
</dbReference>
<keyword evidence="5" id="KW-0418">Kinase</keyword>
<dbReference type="Pfam" id="PF02518">
    <property type="entry name" value="HATPase_c"/>
    <property type="match status" value="1"/>
</dbReference>
<keyword evidence="6" id="KW-0067">ATP-binding</keyword>